<dbReference type="RefSeq" id="WP_248156136.1">
    <property type="nucleotide sequence ID" value="NZ_JAKZAJ010000002.1"/>
</dbReference>
<organism evidence="2 3">
    <name type="scientific">Marinobacter koreensis</name>
    <dbReference type="NCBI Taxonomy" id="335974"/>
    <lineage>
        <taxon>Bacteria</taxon>
        <taxon>Pseudomonadati</taxon>
        <taxon>Pseudomonadota</taxon>
        <taxon>Gammaproteobacteria</taxon>
        <taxon>Pseudomonadales</taxon>
        <taxon>Marinobacteraceae</taxon>
        <taxon>Marinobacter</taxon>
    </lineage>
</organism>
<feature type="domain" description="Thioredoxin-like fold" evidence="1">
    <location>
        <begin position="4"/>
        <end position="77"/>
    </location>
</feature>
<dbReference type="PANTHER" id="PTHR36450:SF1">
    <property type="entry name" value="THIOREDOXIN"/>
    <property type="match status" value="1"/>
</dbReference>
<dbReference type="NCBIfam" id="TIGR00412">
    <property type="entry name" value="redox_disulf_2"/>
    <property type="match status" value="1"/>
</dbReference>
<evidence type="ECO:0000313" key="3">
    <source>
        <dbReference type="Proteomes" id="UP001596055"/>
    </source>
</evidence>
<dbReference type="PIRSF" id="PIRSF037031">
    <property type="entry name" value="Redox_disulphide_2"/>
    <property type="match status" value="1"/>
</dbReference>
<evidence type="ECO:0000313" key="2">
    <source>
        <dbReference type="EMBL" id="MFC5545395.1"/>
    </source>
</evidence>
<reference evidence="3" key="1">
    <citation type="journal article" date="2019" name="Int. J. Syst. Evol. Microbiol.">
        <title>The Global Catalogue of Microorganisms (GCM) 10K type strain sequencing project: providing services to taxonomists for standard genome sequencing and annotation.</title>
        <authorList>
            <consortium name="The Broad Institute Genomics Platform"/>
            <consortium name="The Broad Institute Genome Sequencing Center for Infectious Disease"/>
            <person name="Wu L."/>
            <person name="Ma J."/>
        </authorList>
    </citation>
    <scope>NUCLEOTIDE SEQUENCE [LARGE SCALE GENOMIC DNA]</scope>
    <source>
        <strain evidence="3">CGMCC 4.1799</strain>
    </source>
</reference>
<comment type="caution">
    <text evidence="2">The sequence shown here is derived from an EMBL/GenBank/DDBJ whole genome shotgun (WGS) entry which is preliminary data.</text>
</comment>
<dbReference type="PANTHER" id="PTHR36450">
    <property type="entry name" value="THIOREDOXIN"/>
    <property type="match status" value="1"/>
</dbReference>
<evidence type="ECO:0000259" key="1">
    <source>
        <dbReference type="Pfam" id="PF13192"/>
    </source>
</evidence>
<dbReference type="InterPro" id="IPR036249">
    <property type="entry name" value="Thioredoxin-like_sf"/>
</dbReference>
<keyword evidence="3" id="KW-1185">Reference proteome</keyword>
<dbReference type="InterPro" id="IPR012336">
    <property type="entry name" value="Thioredoxin-like_fold"/>
</dbReference>
<dbReference type="EMBL" id="JBHSNL010000001">
    <property type="protein sequence ID" value="MFC5545395.1"/>
    <property type="molecule type" value="Genomic_DNA"/>
</dbReference>
<accession>A0ABW0RPD6</accession>
<dbReference type="Proteomes" id="UP001596055">
    <property type="component" value="Unassembled WGS sequence"/>
</dbReference>
<proteinExistence type="predicted"/>
<dbReference type="SUPFAM" id="SSF52833">
    <property type="entry name" value="Thioredoxin-like"/>
    <property type="match status" value="1"/>
</dbReference>
<gene>
    <name evidence="2" type="ORF">ACFPQA_10040</name>
</gene>
<dbReference type="Pfam" id="PF13192">
    <property type="entry name" value="Thioredoxin_3"/>
    <property type="match status" value="1"/>
</dbReference>
<protein>
    <submittedName>
        <fullName evidence="2">Thioredoxin family protein</fullName>
    </submittedName>
</protein>
<dbReference type="InterPro" id="IPR005243">
    <property type="entry name" value="THIRX-like_proc"/>
</dbReference>
<sequence>MKLVEVLGTGCAKCVKTAESIERVASELGVDVKVVKETDPARIMEYQVMSTPGVAVDGKVVHSGSIPRREQIVSWLQG</sequence>
<dbReference type="Gene3D" id="3.40.30.10">
    <property type="entry name" value="Glutaredoxin"/>
    <property type="match status" value="1"/>
</dbReference>
<name>A0ABW0RPD6_9GAMM</name>